<dbReference type="InterPro" id="IPR011990">
    <property type="entry name" value="TPR-like_helical_dom_sf"/>
</dbReference>
<organism evidence="2 3">
    <name type="scientific">Geobacter anodireducens</name>
    <dbReference type="NCBI Taxonomy" id="1340425"/>
    <lineage>
        <taxon>Bacteria</taxon>
        <taxon>Pseudomonadati</taxon>
        <taxon>Thermodesulfobacteriota</taxon>
        <taxon>Desulfuromonadia</taxon>
        <taxon>Geobacterales</taxon>
        <taxon>Geobacteraceae</taxon>
        <taxon>Geobacter</taxon>
    </lineage>
</organism>
<evidence type="ECO:0000313" key="2">
    <source>
        <dbReference type="EMBL" id="MBE2886487.1"/>
    </source>
</evidence>
<comment type="caution">
    <text evidence="2">The sequence shown here is derived from an EMBL/GenBank/DDBJ whole genome shotgun (WGS) entry which is preliminary data.</text>
</comment>
<proteinExistence type="predicted"/>
<evidence type="ECO:0000313" key="3">
    <source>
        <dbReference type="Proteomes" id="UP000618926"/>
    </source>
</evidence>
<gene>
    <name evidence="2" type="ORF">IIE05_00725</name>
</gene>
<reference evidence="2 3" key="1">
    <citation type="submission" date="2020-10" db="EMBL/GenBank/DDBJ databases">
        <title>Investigation of anaerobic biodegradation of phenanthrene by a sulfate-dependent Geobacter anodireducens strain PheS2.</title>
        <authorList>
            <person name="Zhang Z."/>
        </authorList>
    </citation>
    <scope>NUCLEOTIDE SEQUENCE [LARGE SCALE GENOMIC DNA]</scope>
    <source>
        <strain evidence="2 3">PheS2</strain>
    </source>
</reference>
<name>A0ABR9NQG1_9BACT</name>
<feature type="signal peptide" evidence="1">
    <location>
        <begin position="1"/>
        <end position="17"/>
    </location>
</feature>
<dbReference type="EMBL" id="JADBFD010000001">
    <property type="protein sequence ID" value="MBE2886487.1"/>
    <property type="molecule type" value="Genomic_DNA"/>
</dbReference>
<dbReference type="Gene3D" id="1.25.40.10">
    <property type="entry name" value="Tetratricopeptide repeat domain"/>
    <property type="match status" value="1"/>
</dbReference>
<sequence length="74" mass="8160">MRKRAVLALVSSVLALAACSGKGAQELYDTARFEEKQHNLEHATKLYEEIVAKHPQSELAARAKERLEAIKAGN</sequence>
<accession>A0ABR9NQG1</accession>
<keyword evidence="1" id="KW-0732">Signal</keyword>
<feature type="chain" id="PRO_5047210813" description="Lipoprotein" evidence="1">
    <location>
        <begin position="18"/>
        <end position="74"/>
    </location>
</feature>
<keyword evidence="3" id="KW-1185">Reference proteome</keyword>
<dbReference type="RefSeq" id="WP_192904944.1">
    <property type="nucleotide sequence ID" value="NZ_JADBFD010000001.1"/>
</dbReference>
<evidence type="ECO:0000256" key="1">
    <source>
        <dbReference type="SAM" id="SignalP"/>
    </source>
</evidence>
<protein>
    <recommendedName>
        <fullName evidence="4">Lipoprotein</fullName>
    </recommendedName>
</protein>
<evidence type="ECO:0008006" key="4">
    <source>
        <dbReference type="Google" id="ProtNLM"/>
    </source>
</evidence>
<dbReference type="Proteomes" id="UP000618926">
    <property type="component" value="Unassembled WGS sequence"/>
</dbReference>
<dbReference type="PROSITE" id="PS51257">
    <property type="entry name" value="PROKAR_LIPOPROTEIN"/>
    <property type="match status" value="1"/>
</dbReference>